<evidence type="ECO:0000256" key="4">
    <source>
        <dbReference type="ARBA" id="ARBA00022448"/>
    </source>
</evidence>
<keyword evidence="22" id="KW-1185">Reference proteome</keyword>
<dbReference type="Pfam" id="PF00403">
    <property type="entry name" value="HMA"/>
    <property type="match status" value="1"/>
</dbReference>
<protein>
    <recommendedName>
        <fullName evidence="3">P-type Cu(+) transporter</fullName>
        <ecNumber evidence="3">7.2.2.8</ecNumber>
    </recommendedName>
</protein>
<dbReference type="GO" id="GO:0005886">
    <property type="term" value="C:plasma membrane"/>
    <property type="evidence" value="ECO:0007669"/>
    <property type="project" value="UniProtKB-SubCell"/>
</dbReference>
<keyword evidence="5 19" id="KW-1003">Cell membrane</keyword>
<evidence type="ECO:0000313" key="22">
    <source>
        <dbReference type="Proteomes" id="UP000008558"/>
    </source>
</evidence>
<dbReference type="GO" id="GO:0140581">
    <property type="term" value="F:P-type monovalent copper transporter activity"/>
    <property type="evidence" value="ECO:0007669"/>
    <property type="project" value="UniProtKB-EC"/>
</dbReference>
<name>A9NHB1_ACHLI</name>
<evidence type="ECO:0000256" key="1">
    <source>
        <dbReference type="ARBA" id="ARBA00004651"/>
    </source>
</evidence>
<dbReference type="Pfam" id="PF00122">
    <property type="entry name" value="E1-E2_ATPase"/>
    <property type="match status" value="1"/>
</dbReference>
<dbReference type="InterPro" id="IPR027256">
    <property type="entry name" value="P-typ_ATPase_IB"/>
</dbReference>
<organism evidence="21 22">
    <name type="scientific">Acholeplasma laidlawii (strain PG-8A)</name>
    <dbReference type="NCBI Taxonomy" id="441768"/>
    <lineage>
        <taxon>Bacteria</taxon>
        <taxon>Bacillati</taxon>
        <taxon>Mycoplasmatota</taxon>
        <taxon>Mollicutes</taxon>
        <taxon>Acholeplasmatales</taxon>
        <taxon>Acholeplasmataceae</taxon>
        <taxon>Acholeplasma</taxon>
    </lineage>
</organism>
<evidence type="ECO:0000256" key="16">
    <source>
        <dbReference type="ARBA" id="ARBA00023065"/>
    </source>
</evidence>
<keyword evidence="4" id="KW-0813">Transport</keyword>
<dbReference type="NCBIfam" id="TIGR01494">
    <property type="entry name" value="ATPase_P-type"/>
    <property type="match status" value="1"/>
</dbReference>
<dbReference type="HOGENOM" id="CLU_001771_0_3_14"/>
<dbReference type="GO" id="GO:0016887">
    <property type="term" value="F:ATP hydrolysis activity"/>
    <property type="evidence" value="ECO:0007669"/>
    <property type="project" value="InterPro"/>
</dbReference>
<keyword evidence="12" id="KW-0460">Magnesium</keyword>
<dbReference type="InterPro" id="IPR023298">
    <property type="entry name" value="ATPase_P-typ_TM_dom_sf"/>
</dbReference>
<dbReference type="SUPFAM" id="SSF55008">
    <property type="entry name" value="HMA, heavy metal-associated domain"/>
    <property type="match status" value="1"/>
</dbReference>
<dbReference type="InterPro" id="IPR006121">
    <property type="entry name" value="HMA_dom"/>
</dbReference>
<evidence type="ECO:0000256" key="7">
    <source>
        <dbReference type="ARBA" id="ARBA00022692"/>
    </source>
</evidence>
<feature type="transmembrane region" description="Helical" evidence="19">
    <location>
        <begin position="163"/>
        <end position="184"/>
    </location>
</feature>
<dbReference type="GO" id="GO:0055070">
    <property type="term" value="P:copper ion homeostasis"/>
    <property type="evidence" value="ECO:0007669"/>
    <property type="project" value="TreeGrafter"/>
</dbReference>
<evidence type="ECO:0000256" key="10">
    <source>
        <dbReference type="ARBA" id="ARBA00022796"/>
    </source>
</evidence>
<dbReference type="PROSITE" id="PS50846">
    <property type="entry name" value="HMA_2"/>
    <property type="match status" value="1"/>
</dbReference>
<keyword evidence="15" id="KW-0186">Copper</keyword>
<evidence type="ECO:0000256" key="9">
    <source>
        <dbReference type="ARBA" id="ARBA00022741"/>
    </source>
</evidence>
<dbReference type="SFLD" id="SFLDS00003">
    <property type="entry name" value="Haloacid_Dehalogenase"/>
    <property type="match status" value="1"/>
</dbReference>
<dbReference type="RefSeq" id="WP_012243072.1">
    <property type="nucleotide sequence ID" value="NC_010163.1"/>
</dbReference>
<dbReference type="SFLD" id="SFLDG00002">
    <property type="entry name" value="C1.7:_P-type_atpase_like"/>
    <property type="match status" value="1"/>
</dbReference>
<dbReference type="Gene3D" id="3.40.50.1000">
    <property type="entry name" value="HAD superfamily/HAD-like"/>
    <property type="match status" value="1"/>
</dbReference>
<dbReference type="NCBIfam" id="TIGR01525">
    <property type="entry name" value="ATPase-IB_hvy"/>
    <property type="match status" value="1"/>
</dbReference>
<comment type="similarity">
    <text evidence="2 19">Belongs to the cation transport ATPase (P-type) (TC 3.A.3) family. Type IB subfamily.</text>
</comment>
<dbReference type="EMBL" id="CP000896">
    <property type="protein sequence ID" value="ABX81741.1"/>
    <property type="molecule type" value="Genomic_DNA"/>
</dbReference>
<dbReference type="InterPro" id="IPR018303">
    <property type="entry name" value="ATPase_P-typ_P_site"/>
</dbReference>
<keyword evidence="17 19" id="KW-0472">Membrane</keyword>
<comment type="catalytic activity">
    <reaction evidence="18">
        <text>Cu(+)(in) + ATP + H2O = Cu(+)(out) + ADP + phosphate + H(+)</text>
        <dbReference type="Rhea" id="RHEA:25792"/>
        <dbReference type="ChEBI" id="CHEBI:15377"/>
        <dbReference type="ChEBI" id="CHEBI:15378"/>
        <dbReference type="ChEBI" id="CHEBI:30616"/>
        <dbReference type="ChEBI" id="CHEBI:43474"/>
        <dbReference type="ChEBI" id="CHEBI:49552"/>
        <dbReference type="ChEBI" id="CHEBI:456216"/>
        <dbReference type="EC" id="7.2.2.8"/>
    </reaction>
</comment>
<dbReference type="GeneID" id="41339274"/>
<dbReference type="Proteomes" id="UP000008558">
    <property type="component" value="Chromosome"/>
</dbReference>
<dbReference type="SUPFAM" id="SSF81653">
    <property type="entry name" value="Calcium ATPase, transduction domain A"/>
    <property type="match status" value="1"/>
</dbReference>
<dbReference type="InterPro" id="IPR008250">
    <property type="entry name" value="ATPase_P-typ_transduc_dom_A_sf"/>
</dbReference>
<evidence type="ECO:0000256" key="14">
    <source>
        <dbReference type="ARBA" id="ARBA00022989"/>
    </source>
</evidence>
<keyword evidence="13" id="KW-1278">Translocase</keyword>
<feature type="transmembrane region" description="Helical" evidence="19">
    <location>
        <begin position="717"/>
        <end position="736"/>
    </location>
</feature>
<dbReference type="STRING" id="441768.ACL_1132"/>
<evidence type="ECO:0000256" key="17">
    <source>
        <dbReference type="ARBA" id="ARBA00023136"/>
    </source>
</evidence>
<keyword evidence="11 19" id="KW-0067">ATP-binding</keyword>
<evidence type="ECO:0000256" key="6">
    <source>
        <dbReference type="ARBA" id="ARBA00022553"/>
    </source>
</evidence>
<proteinExistence type="inferred from homology"/>
<dbReference type="Pfam" id="PF00702">
    <property type="entry name" value="Hydrolase"/>
    <property type="match status" value="1"/>
</dbReference>
<evidence type="ECO:0000259" key="20">
    <source>
        <dbReference type="PROSITE" id="PS50846"/>
    </source>
</evidence>
<dbReference type="CDD" id="cd02094">
    <property type="entry name" value="P-type_ATPase_Cu-like"/>
    <property type="match status" value="1"/>
</dbReference>
<evidence type="ECO:0000313" key="21">
    <source>
        <dbReference type="EMBL" id="ABX81741.1"/>
    </source>
</evidence>
<evidence type="ECO:0000256" key="5">
    <source>
        <dbReference type="ARBA" id="ARBA00022475"/>
    </source>
</evidence>
<dbReference type="PRINTS" id="PR00119">
    <property type="entry name" value="CATATPASE"/>
</dbReference>
<dbReference type="SUPFAM" id="SSF81665">
    <property type="entry name" value="Calcium ATPase, transmembrane domain M"/>
    <property type="match status" value="1"/>
</dbReference>
<keyword evidence="8 19" id="KW-0479">Metal-binding</keyword>
<keyword evidence="21" id="KW-0378">Hydrolase</keyword>
<evidence type="ECO:0000256" key="2">
    <source>
        <dbReference type="ARBA" id="ARBA00006024"/>
    </source>
</evidence>
<dbReference type="PROSITE" id="PS00154">
    <property type="entry name" value="ATPASE_E1_E2"/>
    <property type="match status" value="1"/>
</dbReference>
<dbReference type="CDD" id="cd00371">
    <property type="entry name" value="HMA"/>
    <property type="match status" value="1"/>
</dbReference>
<keyword evidence="10" id="KW-0187">Copper transport</keyword>
<evidence type="ECO:0000256" key="3">
    <source>
        <dbReference type="ARBA" id="ARBA00012517"/>
    </source>
</evidence>
<dbReference type="InterPro" id="IPR036412">
    <property type="entry name" value="HAD-like_sf"/>
</dbReference>
<keyword evidence="9 19" id="KW-0547">Nucleotide-binding</keyword>
<evidence type="ECO:0000256" key="18">
    <source>
        <dbReference type="ARBA" id="ARBA00049289"/>
    </source>
</evidence>
<dbReference type="FunFam" id="3.40.50.1000:FF:000144">
    <property type="entry name" value="copper-transporting ATPase 1 isoform X2"/>
    <property type="match status" value="1"/>
</dbReference>
<evidence type="ECO:0000256" key="11">
    <source>
        <dbReference type="ARBA" id="ARBA00022840"/>
    </source>
</evidence>
<dbReference type="Gene3D" id="3.40.1110.10">
    <property type="entry name" value="Calcium-transporting ATPase, cytoplasmic domain N"/>
    <property type="match status" value="1"/>
</dbReference>
<feature type="domain" description="HMA" evidence="20">
    <location>
        <begin position="2"/>
        <end position="68"/>
    </location>
</feature>
<feature type="transmembrane region" description="Helical" evidence="19">
    <location>
        <begin position="88"/>
        <end position="106"/>
    </location>
</feature>
<dbReference type="FunFam" id="3.30.70.100:FF:000005">
    <property type="entry name" value="Copper-exporting P-type ATPase A"/>
    <property type="match status" value="1"/>
</dbReference>
<dbReference type="Gene3D" id="2.70.150.10">
    <property type="entry name" value="Calcium-transporting ATPase, cytoplasmic transduction domain A"/>
    <property type="match status" value="1"/>
</dbReference>
<dbReference type="PRINTS" id="PR00943">
    <property type="entry name" value="CUATPASE"/>
</dbReference>
<dbReference type="GO" id="GO:0005507">
    <property type="term" value="F:copper ion binding"/>
    <property type="evidence" value="ECO:0007669"/>
    <property type="project" value="TreeGrafter"/>
</dbReference>
<dbReference type="PANTHER" id="PTHR43520">
    <property type="entry name" value="ATP7, ISOFORM B"/>
    <property type="match status" value="1"/>
</dbReference>
<evidence type="ECO:0000256" key="8">
    <source>
        <dbReference type="ARBA" id="ARBA00022723"/>
    </source>
</evidence>
<evidence type="ECO:0000256" key="13">
    <source>
        <dbReference type="ARBA" id="ARBA00022967"/>
    </source>
</evidence>
<dbReference type="InterPro" id="IPR023299">
    <property type="entry name" value="ATPase_P-typ_cyto_dom_N"/>
</dbReference>
<dbReference type="OrthoDB" id="9813266at2"/>
<evidence type="ECO:0000256" key="19">
    <source>
        <dbReference type="RuleBase" id="RU362081"/>
    </source>
</evidence>
<sequence>MKHENLSVKGMTCASCVASVEKATAKLEGITNVNVNLTTEKLTFDYDMDKVSIEDVKKAVKAVGYEVLTETETADEHQLRKEQEIKNLWTRFLVSAIFTLPLLYIAMGPMIGLWLPDFMHPDLSPLNFTIIQIILTTPVMIIGYPFFKIGFKTLFKLSPNMDSLIAIGTSAAYIYGVYALIMIINGNHHFVHDLYFESAAVILTLITLGKYLESISIGKTSAAIKKLIGLAPKEATILRNGIEVRVAIEDVVVGDIIVVKPGDKLPVDGVVTFGHTSIDESMLTGESIPVEKQIGDLVVGASINKFGTIHYKATKIGKDTALAQIIKLVEDAQSSKAPIAKLADIISGYFVPVVIVLAIISGLLWYIFGGQDLNFSMTIFIAVLVIACPCALGLATPTAIMIGTGKGAEYGVLIKGGASLETLHKVDTVILDKTGTITQGKPVVTDIITTSEIDGLNLLRLAASAEKGSEHPLGEAIVLDATSKGIELTTPSKFHAIPGHGIEVVIEDQVILLGNLKLMKEQAIDLSELFDQSENLANQGKTPMFVAINQKLAGMIAVADTIKPTSKQAIDKLHQMGVEVVMITGDNKLTADAIAKQIGIDLVLSEVLPEDKANEVEKLQNSGKKVAMVGDGINDAPALVKADVGIAIGSGTDVAIESADIVLVKNDLLDVANAIHLSQKTIKNIKENLFWAFGYNVLGIPIAMGVLHLFGGPLLNPMFAAAAMSLSSVSVLANALRLKRFKPIVKKG</sequence>
<evidence type="ECO:0000256" key="15">
    <source>
        <dbReference type="ARBA" id="ARBA00023008"/>
    </source>
</evidence>
<dbReference type="InterPro" id="IPR036163">
    <property type="entry name" value="HMA_dom_sf"/>
</dbReference>
<dbReference type="InterPro" id="IPR059000">
    <property type="entry name" value="ATPase_P-type_domA"/>
</dbReference>
<dbReference type="InterPro" id="IPR001757">
    <property type="entry name" value="P_typ_ATPase"/>
</dbReference>
<keyword evidence="14 19" id="KW-1133">Transmembrane helix</keyword>
<feature type="transmembrane region" description="Helical" evidence="19">
    <location>
        <begin position="689"/>
        <end position="711"/>
    </location>
</feature>
<dbReference type="eggNOG" id="COG2217">
    <property type="taxonomic scope" value="Bacteria"/>
</dbReference>
<dbReference type="SFLD" id="SFLDF00027">
    <property type="entry name" value="p-type_atpase"/>
    <property type="match status" value="1"/>
</dbReference>
<feature type="transmembrane region" description="Helical" evidence="19">
    <location>
        <begin position="374"/>
        <end position="396"/>
    </location>
</feature>
<dbReference type="EC" id="7.2.2.8" evidence="3"/>
<dbReference type="PANTHER" id="PTHR43520:SF8">
    <property type="entry name" value="P-TYPE CU(+) TRANSPORTER"/>
    <property type="match status" value="1"/>
</dbReference>
<dbReference type="Gene3D" id="3.30.70.100">
    <property type="match status" value="1"/>
</dbReference>
<keyword evidence="16" id="KW-0406">Ion transport</keyword>
<dbReference type="InterPro" id="IPR023214">
    <property type="entry name" value="HAD_sf"/>
</dbReference>
<dbReference type="GO" id="GO:0005524">
    <property type="term" value="F:ATP binding"/>
    <property type="evidence" value="ECO:0007669"/>
    <property type="project" value="UniProtKB-UniRule"/>
</dbReference>
<feature type="transmembrane region" description="Helical" evidence="19">
    <location>
        <begin position="126"/>
        <end position="151"/>
    </location>
</feature>
<dbReference type="GO" id="GO:0043682">
    <property type="term" value="F:P-type divalent copper transporter activity"/>
    <property type="evidence" value="ECO:0007669"/>
    <property type="project" value="TreeGrafter"/>
</dbReference>
<accession>A9NHB1</accession>
<dbReference type="AlphaFoldDB" id="A9NHB1"/>
<dbReference type="FunFam" id="2.70.150.10:FF:000002">
    <property type="entry name" value="Copper-transporting ATPase 1, putative"/>
    <property type="match status" value="1"/>
</dbReference>
<keyword evidence="7 19" id="KW-0812">Transmembrane</keyword>
<feature type="transmembrane region" description="Helical" evidence="19">
    <location>
        <begin position="190"/>
        <end position="209"/>
    </location>
</feature>
<keyword evidence="6" id="KW-0597">Phosphoprotein</keyword>
<comment type="subcellular location">
    <subcellularLocation>
        <location evidence="1">Cell membrane</location>
        <topology evidence="1">Multi-pass membrane protein</topology>
    </subcellularLocation>
</comment>
<feature type="transmembrane region" description="Helical" evidence="19">
    <location>
        <begin position="346"/>
        <end position="368"/>
    </location>
</feature>
<dbReference type="KEGG" id="acl:ACL_1132"/>
<evidence type="ECO:0000256" key="12">
    <source>
        <dbReference type="ARBA" id="ARBA00022842"/>
    </source>
</evidence>
<dbReference type="NCBIfam" id="TIGR01511">
    <property type="entry name" value="ATPase-IB1_Cu"/>
    <property type="match status" value="1"/>
</dbReference>
<reference evidence="21 22" key="1">
    <citation type="journal article" date="2011" name="J. Bacteriol.">
        <title>Complete genome and proteome of Acholeplasma laidlawii.</title>
        <authorList>
            <person name="Lazarev V.N."/>
            <person name="Levitskii S.A."/>
            <person name="Basovskii Y.I."/>
            <person name="Chukin M.M."/>
            <person name="Akopian T.A."/>
            <person name="Vereshchagin V.V."/>
            <person name="Kostrjukova E.S."/>
            <person name="Kovaleva G.Y."/>
            <person name="Kazanov M.D."/>
            <person name="Malko D.B."/>
            <person name="Vitreschak A.G."/>
            <person name="Sernova N.V."/>
            <person name="Gelfand M.S."/>
            <person name="Demina I.A."/>
            <person name="Serebryakova M.V."/>
            <person name="Galyamina M.A."/>
            <person name="Vtyurin N.N."/>
            <person name="Rogov S.I."/>
            <person name="Alexeev D.G."/>
            <person name="Ladygina V.G."/>
            <person name="Govorun V.M."/>
        </authorList>
    </citation>
    <scope>NUCLEOTIDE SEQUENCE [LARGE SCALE GENOMIC DNA]</scope>
    <source>
        <strain evidence="21 22">PG-8A</strain>
    </source>
</reference>
<dbReference type="SUPFAM" id="SSF56784">
    <property type="entry name" value="HAD-like"/>
    <property type="match status" value="1"/>
</dbReference>
<gene>
    <name evidence="21" type="ordered locus">ACL_1132</name>
</gene>
<dbReference type="InterPro" id="IPR044492">
    <property type="entry name" value="P_typ_ATPase_HD_dom"/>
</dbReference>